<name>A0A3S5FC27_9PLAT</name>
<evidence type="ECO:0000313" key="3">
    <source>
        <dbReference type="Proteomes" id="UP000784294"/>
    </source>
</evidence>
<evidence type="ECO:0000313" key="2">
    <source>
        <dbReference type="EMBL" id="VEL09849.1"/>
    </source>
</evidence>
<gene>
    <name evidence="2" type="ORF">PXEA_LOCUS3289</name>
</gene>
<feature type="region of interest" description="Disordered" evidence="1">
    <location>
        <begin position="121"/>
        <end position="153"/>
    </location>
</feature>
<dbReference type="Proteomes" id="UP000784294">
    <property type="component" value="Unassembled WGS sequence"/>
</dbReference>
<comment type="caution">
    <text evidence="2">The sequence shown here is derived from an EMBL/GenBank/DDBJ whole genome shotgun (WGS) entry which is preliminary data.</text>
</comment>
<evidence type="ECO:0000256" key="1">
    <source>
        <dbReference type="SAM" id="MobiDB-lite"/>
    </source>
</evidence>
<keyword evidence="3" id="KW-1185">Reference proteome</keyword>
<protein>
    <submittedName>
        <fullName evidence="2">Uncharacterized protein</fullName>
    </submittedName>
</protein>
<dbReference type="AlphaFoldDB" id="A0A3S5FC27"/>
<feature type="compositionally biased region" description="Basic and acidic residues" evidence="1">
    <location>
        <begin position="121"/>
        <end position="130"/>
    </location>
</feature>
<sequence length="251" mass="28463">MSVLDAVASGWTPSISLGLTICPPSRHAVHLRLVLGPCLICLLPRCPTANASAAGCTFSNASKLCSGFWGPLVSCKSLARTLSLSERLFRITLAAEAELSDVLEKMMLSDAEAFPHRRYLRRSEKQDSKQNHSTIQIRSGTNSSVSGEIRLDEDSGCENPIKHGKETCWLKVTENWLTRPEAKGDSSYEELRHVKEIRREQEDNCYYSSNDDEQVIQRRQQERQNAIRRRKMLLRALQDIEDRRSLVLIHR</sequence>
<feature type="compositionally biased region" description="Polar residues" evidence="1">
    <location>
        <begin position="131"/>
        <end position="146"/>
    </location>
</feature>
<accession>A0A3S5FC27</accession>
<reference evidence="2" key="1">
    <citation type="submission" date="2018-11" db="EMBL/GenBank/DDBJ databases">
        <authorList>
            <consortium name="Pathogen Informatics"/>
        </authorList>
    </citation>
    <scope>NUCLEOTIDE SEQUENCE</scope>
</reference>
<organism evidence="2 3">
    <name type="scientific">Protopolystoma xenopodis</name>
    <dbReference type="NCBI Taxonomy" id="117903"/>
    <lineage>
        <taxon>Eukaryota</taxon>
        <taxon>Metazoa</taxon>
        <taxon>Spiralia</taxon>
        <taxon>Lophotrochozoa</taxon>
        <taxon>Platyhelminthes</taxon>
        <taxon>Monogenea</taxon>
        <taxon>Polyopisthocotylea</taxon>
        <taxon>Polystomatidea</taxon>
        <taxon>Polystomatidae</taxon>
        <taxon>Protopolystoma</taxon>
    </lineage>
</organism>
<proteinExistence type="predicted"/>
<dbReference type="EMBL" id="CAAALY010007400">
    <property type="protein sequence ID" value="VEL09849.1"/>
    <property type="molecule type" value="Genomic_DNA"/>
</dbReference>